<dbReference type="InterPro" id="IPR029132">
    <property type="entry name" value="CBAH/NAAA_C"/>
</dbReference>
<evidence type="ECO:0000256" key="2">
    <source>
        <dbReference type="ARBA" id="ARBA00022801"/>
    </source>
</evidence>
<dbReference type="PANTHER" id="PTHR35527">
    <property type="entry name" value="CHOLOYLGLYCINE HYDROLASE"/>
    <property type="match status" value="1"/>
</dbReference>
<dbReference type="GO" id="GO:0016787">
    <property type="term" value="F:hydrolase activity"/>
    <property type="evidence" value="ECO:0007669"/>
    <property type="project" value="UniProtKB-KW"/>
</dbReference>
<evidence type="ECO:0000256" key="1">
    <source>
        <dbReference type="ARBA" id="ARBA00006625"/>
    </source>
</evidence>
<dbReference type="InterPro" id="IPR029055">
    <property type="entry name" value="Ntn_hydrolases_N"/>
</dbReference>
<proteinExistence type="inferred from homology"/>
<organism evidence="4 5">
    <name type="scientific">Paraburkholderia edwinii</name>
    <dbReference type="NCBI Taxonomy" id="2861782"/>
    <lineage>
        <taxon>Bacteria</taxon>
        <taxon>Pseudomonadati</taxon>
        <taxon>Pseudomonadota</taxon>
        <taxon>Betaproteobacteria</taxon>
        <taxon>Burkholderiales</taxon>
        <taxon>Burkholderiaceae</taxon>
        <taxon>Paraburkholderia</taxon>
    </lineage>
</organism>
<accession>A0ABX8UXG0</accession>
<keyword evidence="5" id="KW-1185">Reference proteome</keyword>
<feature type="domain" description="Choloylglycine hydrolase/NAAA C-terminal" evidence="3">
    <location>
        <begin position="17"/>
        <end position="257"/>
    </location>
</feature>
<protein>
    <submittedName>
        <fullName evidence="4">Linear amide C-N hydrolase</fullName>
    </submittedName>
</protein>
<reference evidence="4 5" key="1">
    <citation type="submission" date="2021-07" db="EMBL/GenBank/DDBJ databases">
        <title>Paraburkholderia edwinii protects Aspergillus sp. from phenazines by acting as a toxin sponge.</title>
        <authorList>
            <person name="Dahlstrom K.M."/>
            <person name="Newman D.K."/>
        </authorList>
    </citation>
    <scope>NUCLEOTIDE SEQUENCE [LARGE SCALE GENOMIC DNA]</scope>
    <source>
        <strain evidence="4 5">Pe01</strain>
    </source>
</reference>
<dbReference type="Gene3D" id="3.60.60.10">
    <property type="entry name" value="Penicillin V Acylase, Chain A"/>
    <property type="match status" value="1"/>
</dbReference>
<dbReference type="RefSeq" id="WP_219802487.1">
    <property type="nucleotide sequence ID" value="NZ_CP080096.1"/>
</dbReference>
<dbReference type="Pfam" id="PF02275">
    <property type="entry name" value="CBAH"/>
    <property type="match status" value="1"/>
</dbReference>
<keyword evidence="2 4" id="KW-0378">Hydrolase</keyword>
<gene>
    <name evidence="4" type="ORF">KZJ38_25220</name>
</gene>
<dbReference type="InterPro" id="IPR052193">
    <property type="entry name" value="Peptidase_C59"/>
</dbReference>
<evidence type="ECO:0000313" key="4">
    <source>
        <dbReference type="EMBL" id="QYD72982.1"/>
    </source>
</evidence>
<evidence type="ECO:0000313" key="5">
    <source>
        <dbReference type="Proteomes" id="UP000826462"/>
    </source>
</evidence>
<evidence type="ECO:0000259" key="3">
    <source>
        <dbReference type="Pfam" id="PF02275"/>
    </source>
</evidence>
<name>A0ABX8UXG0_9BURK</name>
<sequence>MLFHAPINPGQDTQFHVSARVMELPGFSGFTLYKVPKGRAFPLVPHAVKNAAKWVNAYGFVGIAPPRPEFDLFPIFCDGLNEEGLSCAALWMPGAGYPAPGNGENVFFGEFVAWVLGNFKRVKDLERTLRSGEVGVYGPASGEKLYIPLHFIAADSTGAAVVVECMNGVMNVYGEEYELQHRGGLGTTAAGVLTNAPSYDWQRTNITYYGNFTAIGAETSRTQTYPPTCMGLVGLPGDPSSPSRFVRAAFMQHTFSQLARNGDGWLPAPQRSGSPVFGDKPYSSPVQTVVNVALQTAQLVMATPYGSLLSESKQDAKNEGSSGQTPQVGDWSYWTVVRDHTNNTYYYTSAFNNLLQRIELRALSFDDDVQMPHFRSISVIPPARNDWFQDASESFKNA</sequence>
<dbReference type="Proteomes" id="UP000826462">
    <property type="component" value="Chromosome 2"/>
</dbReference>
<dbReference type="SUPFAM" id="SSF56235">
    <property type="entry name" value="N-terminal nucleophile aminohydrolases (Ntn hydrolases)"/>
    <property type="match status" value="1"/>
</dbReference>
<comment type="similarity">
    <text evidence="1">Belongs to the peptidase C59 family.</text>
</comment>
<dbReference type="PANTHER" id="PTHR35527:SF2">
    <property type="entry name" value="HYDROLASE"/>
    <property type="match status" value="1"/>
</dbReference>
<dbReference type="EMBL" id="CP080096">
    <property type="protein sequence ID" value="QYD72982.1"/>
    <property type="molecule type" value="Genomic_DNA"/>
</dbReference>